<dbReference type="InterPro" id="IPR011990">
    <property type="entry name" value="TPR-like_helical_dom_sf"/>
</dbReference>
<protein>
    <submittedName>
        <fullName evidence="5">Calcineurin-binding protein cabin-1-like</fullName>
    </submittedName>
</protein>
<feature type="compositionally biased region" description="Low complexity" evidence="3">
    <location>
        <begin position="2027"/>
        <end position="2045"/>
    </location>
</feature>
<feature type="compositionally biased region" description="Polar residues" evidence="3">
    <location>
        <begin position="2484"/>
        <end position="2509"/>
    </location>
</feature>
<dbReference type="InterPro" id="IPR033053">
    <property type="entry name" value="Hir3/CABIN1"/>
</dbReference>
<feature type="region of interest" description="Disordered" evidence="3">
    <location>
        <begin position="1585"/>
        <end position="1605"/>
    </location>
</feature>
<feature type="region of interest" description="Disordered" evidence="3">
    <location>
        <begin position="2021"/>
        <end position="2077"/>
    </location>
</feature>
<accession>A0ABM1J4V0</accession>
<feature type="compositionally biased region" description="Low complexity" evidence="3">
    <location>
        <begin position="2240"/>
        <end position="2253"/>
    </location>
</feature>
<dbReference type="GeneID" id="107072234"/>
<feature type="region of interest" description="Disordered" evidence="3">
    <location>
        <begin position="411"/>
        <end position="500"/>
    </location>
</feature>
<feature type="region of interest" description="Disordered" evidence="3">
    <location>
        <begin position="2345"/>
        <end position="2431"/>
    </location>
</feature>
<reference evidence="5" key="1">
    <citation type="submission" date="2025-08" db="UniProtKB">
        <authorList>
            <consortium name="RefSeq"/>
        </authorList>
    </citation>
    <scope>IDENTIFICATION</scope>
    <source>
        <tissue evidence="5">Whole body</tissue>
    </source>
</reference>
<comment type="subcellular location">
    <subcellularLocation>
        <location evidence="1">Nucleus</location>
    </subcellularLocation>
</comment>
<dbReference type="Proteomes" id="UP000694924">
    <property type="component" value="Unplaced"/>
</dbReference>
<keyword evidence="2" id="KW-0539">Nucleus</keyword>
<keyword evidence="4" id="KW-1185">Reference proteome</keyword>
<evidence type="ECO:0000256" key="3">
    <source>
        <dbReference type="SAM" id="MobiDB-lite"/>
    </source>
</evidence>
<feature type="compositionally biased region" description="Acidic residues" evidence="3">
    <location>
        <begin position="1727"/>
        <end position="1748"/>
    </location>
</feature>
<feature type="compositionally biased region" description="Basic and acidic residues" evidence="3">
    <location>
        <begin position="482"/>
        <end position="500"/>
    </location>
</feature>
<feature type="region of interest" description="Disordered" evidence="3">
    <location>
        <begin position="2482"/>
        <end position="2509"/>
    </location>
</feature>
<dbReference type="InterPro" id="IPR019734">
    <property type="entry name" value="TPR_rpt"/>
</dbReference>
<feature type="compositionally biased region" description="Basic and acidic residues" evidence="3">
    <location>
        <begin position="1749"/>
        <end position="1766"/>
    </location>
</feature>
<proteinExistence type="predicted"/>
<evidence type="ECO:0000313" key="4">
    <source>
        <dbReference type="Proteomes" id="UP000694924"/>
    </source>
</evidence>
<dbReference type="SMART" id="SM00028">
    <property type="entry name" value="TPR"/>
    <property type="match status" value="5"/>
</dbReference>
<feature type="compositionally biased region" description="Polar residues" evidence="3">
    <location>
        <begin position="2227"/>
        <end position="2239"/>
    </location>
</feature>
<feature type="region of interest" description="Disordered" evidence="3">
    <location>
        <begin position="591"/>
        <end position="612"/>
    </location>
</feature>
<feature type="compositionally biased region" description="Polar residues" evidence="3">
    <location>
        <begin position="2046"/>
        <end position="2067"/>
    </location>
</feature>
<feature type="compositionally biased region" description="Low complexity" evidence="3">
    <location>
        <begin position="597"/>
        <end position="611"/>
    </location>
</feature>
<sequence>MIKISALNEESSEESEEEDVPTITKEAQEQIALTEYNKALELLRDNKHKEALNIFKELLETELLDEVERPEVSDGRSRPMLSLKYSCYKNIGAIEAIWGNYDAAIDNYWQAAYLDDSDVILWYRMGTMAMKISNLELACASFKQGLICNANHWPCLDNIITALYAVPDYMNCLLYISLALERDPNYIKGLAYREQIFKSIPCLKECYKLYNSDWRLDPPLYTDYNHMIGDELLLEAEKVAQKWAEACKSEFIPKSVPELTLRKPINNYTWLDLGESLLDMHRFIIESTSSFVSRIKLIVNMPNVEAMDKNDECDVQETNMDMEIEELQSPNVNVVASDIDKDIKIDKEEIINHAFEGSEINDGLNDASNTALDVEMEEDKKSCSSDIQIIEDEDPLRISDLDVLNDVLQYEEPNQGKSTELDEPVMSETEGGNSDKPQIEKTKIDPYNTDNGIIMEKSSDRESDKSNDKIYDKVVENSAEAPKIDEKSNEKTEGKDEVQKVKKRRRSALCFLQQWAWSCSSMRRSARVRSSNRREAERDDVQLEETLRRIFPSTLLSDTVKLTKDDHSKSMDDTMDTMDVYHLFVNQENNTVSGEGTKSSDSSKSPSPDTSQQIKYFGSELENVDVSAFINEYSGKNNLMVIIAKFCEFICTKWAQEWPKKLSDVYLEAYLCTRQHIPHPSPFDEDLDDNILKLNSEMTLLFGELHTDKWLDNKPDLIASSSLDKLGTGMPSEELGYIIFTSIRGDLSNQENMYILLRVLWLKATIFLCQGDTEIVIGTLELLLDQLKRLESQNHNICLLLPNCKLNSQISLKIVEKKLKSIQRSQKLGEIQHLYDEKKYAELSCVLQDTFKFARQKHKLLSANQNIIERDKQLAILLDSLWQLQHYEDCYVWAEACLNESWQNYLNACEDAEQKKWTRSVVNCLEKLEACTKEISVFAVKYLPESCLSRLVQNLVHIVCHQLDIPENALEMPLETVLPWILLHYILQYEEDKERAKSESSYKNKAHNSHNSESDDEDDGIPPSIMILFIAHDFIGKHSWCCFHDAKLLFFTMNLIIPKLETPQFATIKNKLTKYLEQIFYCLYGHPNRLNKSKPKHLEEHGAPQMELTWEGAQLLFDFYKPKQMPILESPRLAAISIDTELLFKKITRLVPQDSDPNQIFEEMKDYVMGEKETMPCVKKPLPHSISSIYYLLGDFYFKNNKWTLAARYYLLDLCLRPTGLNSWAGLAMSTGTIIDIWLTNYRLISEDKLLMKAKIAQSSYRHATELAPNHVIIWTEYGSFVYMIHSFCSRLLKQETDTLSMEKFEVLENRKEEMLEIAEQCFQSSNRLFMACHGIDNINKIQDERWLCQYMLGKIAEKKNEDPPIFLSCYAQASKLLYENNAEYPRRISHKNPQYLSIEALEVHYRIHASILKYLEQHEGKPLKKSLGQLFQWHLKNCSEGSFMKFQSKLCEKKKENDSDVDTKGKDVDNLSDNYKNVVSVNQRSYSIEEIEIIDRNTQDKNLDGNRTNELLKSENRKRPLDNQTNDNSKRLKLGNISHLQLMQDVVALIDDLITKVCDMVLQKEKLTDDIMVLSSDESNETKYQKKKVESTKNMMQSKEDKNKKNIIDHSKINIFDSCKKNENVQDLMDALMKQAMEMSQETQQSSFDDDDTRKFEGKWLQNEDLQSTDKETKDKAGDKKRMHISAPKQEATLSRRGSQESTTTTQTTTTTETNNSSSSSSDESSSSEDSSESDSSSDSDSDSVESDVEKKKRDNDNDITEKEEYMTDEEVATLIAYCLAGLEQCILRFNEHHKSFYRLAHFFFNNRTAKDTTKCKDILLGTYNCQFYPGQSFQGLFADRKSTNFFSGIWHIPNREIDRPGSFASHMSRCVTLLMQVLKETNDSRMLMQLCIQLAKIPDSDKKYLRDSEREQLSRQALTLCLQSLRSRVHTMGSPSTMDSVHLIRTDSRTQVLLDVYKIYQQIQKHFQTKEQTVQAFSSLLIDTYKTYIGNKNLDGNILEMAIKCCQRQILANKIAATQSNPGNTTLPTSTASSTPATTSQTQVNSTSPQASQNRKPYKNLTSTGRPRGRPPNVNKYLQAMQQGDNMNQFNPKNIFTNYIGTPENPALMNPYFMSPLMDPSMFSAMIASLSGNMMAPVPGIGNYLNRIGNYQDYITRQYQRNLSSISNLTNSLNSTTATVPSSISNIQTMTSTSNTNTTTPTTINNLTNISTLTVQQILNLTNSTVQNTRSPPTYHQATTTTTKTATTMSMTKDRPNISITPVSTALPQKSKPSSSSSSSSRPTTQADALPVNIPKSLQISQASKTSHPSTAQVSLLKPSIIQQVKTSPPKQMTAPQIRVSKSLTEPQPAHNPSLSHAPLKSTNPSSSSVVPQVAHASISQSLNLKPSLPMNLPTSRSGTSLQHKLLSKKNSQRPYPVYPHGSSKKQKSINKGVSIMSSNFPNMVNAMAGNSSLGQAPFMPAELSGISVSPVPQTGIKPSCAKTTNYKRPSSKSKSNITDVTNPLTNSFPQTTSAEALSMLSQLQQHSHLEIIPQQKNPQQLKTNVDFTKNHSPTVNVVPQKKLVSEPLRQQTNSDCMTLYDLTRGKSVAKPVDKFANDSVEIITLDD</sequence>
<feature type="compositionally biased region" description="Acidic residues" evidence="3">
    <location>
        <begin position="10"/>
        <end position="20"/>
    </location>
</feature>
<organism evidence="4 5">
    <name type="scientific">Polistes dominula</name>
    <name type="common">European paper wasp</name>
    <name type="synonym">Vespa dominula</name>
    <dbReference type="NCBI Taxonomy" id="743375"/>
    <lineage>
        <taxon>Eukaryota</taxon>
        <taxon>Metazoa</taxon>
        <taxon>Ecdysozoa</taxon>
        <taxon>Arthropoda</taxon>
        <taxon>Hexapoda</taxon>
        <taxon>Insecta</taxon>
        <taxon>Pterygota</taxon>
        <taxon>Neoptera</taxon>
        <taxon>Endopterygota</taxon>
        <taxon>Hymenoptera</taxon>
        <taxon>Apocrita</taxon>
        <taxon>Aculeata</taxon>
        <taxon>Vespoidea</taxon>
        <taxon>Vespidae</taxon>
        <taxon>Polistinae</taxon>
        <taxon>Polistini</taxon>
        <taxon>Polistes</taxon>
    </lineage>
</organism>
<feature type="region of interest" description="Disordered" evidence="3">
    <location>
        <begin position="1501"/>
        <end position="1531"/>
    </location>
</feature>
<evidence type="ECO:0000313" key="5">
    <source>
        <dbReference type="RefSeq" id="XP_015187488.1"/>
    </source>
</evidence>
<feature type="region of interest" description="Disordered" evidence="3">
    <location>
        <begin position="1"/>
        <end position="24"/>
    </location>
</feature>
<feature type="region of interest" description="Disordered" evidence="3">
    <location>
        <begin position="2227"/>
        <end position="2294"/>
    </location>
</feature>
<feature type="compositionally biased region" description="Basic and acidic residues" evidence="3">
    <location>
        <begin position="1511"/>
        <end position="1522"/>
    </location>
</feature>
<feature type="compositionally biased region" description="Basic and acidic residues" evidence="3">
    <location>
        <begin position="1669"/>
        <end position="1681"/>
    </location>
</feature>
<evidence type="ECO:0000256" key="1">
    <source>
        <dbReference type="ARBA" id="ARBA00004123"/>
    </source>
</evidence>
<dbReference type="PANTHER" id="PTHR15502">
    <property type="entry name" value="CALCINEURIN-BINDING PROTEIN CABIN 1-RELATED"/>
    <property type="match status" value="1"/>
</dbReference>
<feature type="compositionally biased region" description="Polar residues" evidence="3">
    <location>
        <begin position="2345"/>
        <end position="2373"/>
    </location>
</feature>
<feature type="compositionally biased region" description="Low complexity" evidence="3">
    <location>
        <begin position="1701"/>
        <end position="1726"/>
    </location>
</feature>
<evidence type="ECO:0000256" key="2">
    <source>
        <dbReference type="ARBA" id="ARBA00023242"/>
    </source>
</evidence>
<dbReference type="Gene3D" id="1.25.40.10">
    <property type="entry name" value="Tetratricopeptide repeat domain"/>
    <property type="match status" value="1"/>
</dbReference>
<gene>
    <name evidence="5" type="primary">LOC107072234</name>
</gene>
<feature type="compositionally biased region" description="Polar residues" evidence="3">
    <location>
        <begin position="2260"/>
        <end position="2275"/>
    </location>
</feature>
<feature type="region of interest" description="Disordered" evidence="3">
    <location>
        <begin position="998"/>
        <end position="1019"/>
    </location>
</feature>
<name>A0ABM1J4V0_POLDO</name>
<dbReference type="PANTHER" id="PTHR15502:SF7">
    <property type="entry name" value="CALCINEURIN-BINDING PROTEIN CABIN-1"/>
    <property type="match status" value="1"/>
</dbReference>
<dbReference type="SUPFAM" id="SSF48452">
    <property type="entry name" value="TPR-like"/>
    <property type="match status" value="1"/>
</dbReference>
<dbReference type="RefSeq" id="XP_015187488.1">
    <property type="nucleotide sequence ID" value="XM_015332002.1"/>
</dbReference>
<feature type="compositionally biased region" description="Polar residues" evidence="3">
    <location>
        <begin position="2395"/>
        <end position="2407"/>
    </location>
</feature>
<feature type="region of interest" description="Disordered" evidence="3">
    <location>
        <begin position="1660"/>
        <end position="1766"/>
    </location>
</feature>
<feature type="compositionally biased region" description="Basic and acidic residues" evidence="3">
    <location>
        <begin position="457"/>
        <end position="475"/>
    </location>
</feature>